<name>A0A376VKZ8_ECOLX</name>
<proteinExistence type="predicted"/>
<gene>
    <name evidence="1" type="ORF">NCTC9077_03515</name>
</gene>
<reference evidence="1 2" key="1">
    <citation type="submission" date="2018-06" db="EMBL/GenBank/DDBJ databases">
        <authorList>
            <consortium name="Pathogen Informatics"/>
            <person name="Doyle S."/>
        </authorList>
    </citation>
    <scope>NUCLEOTIDE SEQUENCE [LARGE SCALE GENOMIC DNA]</scope>
    <source>
        <strain evidence="1 2">NCTC9077</strain>
    </source>
</reference>
<protein>
    <submittedName>
        <fullName evidence="1">Phage protein</fullName>
    </submittedName>
</protein>
<dbReference type="Proteomes" id="UP000254495">
    <property type="component" value="Unassembled WGS sequence"/>
</dbReference>
<dbReference type="CDD" id="cd08054">
    <property type="entry name" value="gp6"/>
    <property type="match status" value="1"/>
</dbReference>
<organism evidence="1 2">
    <name type="scientific">Escherichia coli</name>
    <dbReference type="NCBI Taxonomy" id="562"/>
    <lineage>
        <taxon>Bacteria</taxon>
        <taxon>Pseudomonadati</taxon>
        <taxon>Pseudomonadota</taxon>
        <taxon>Gammaproteobacteria</taxon>
        <taxon>Enterobacterales</taxon>
        <taxon>Enterobacteriaceae</taxon>
        <taxon>Escherichia</taxon>
    </lineage>
</organism>
<evidence type="ECO:0000313" key="1">
    <source>
        <dbReference type="EMBL" id="STJ11789.1"/>
    </source>
</evidence>
<dbReference type="NCBIfam" id="TIGR01560">
    <property type="entry name" value="put_DNA_pack"/>
    <property type="match status" value="1"/>
</dbReference>
<dbReference type="EMBL" id="UGCU01000001">
    <property type="protein sequence ID" value="STJ11789.1"/>
    <property type="molecule type" value="Genomic_DNA"/>
</dbReference>
<sequence length="90" mass="10455">MLYFRAACRKAENFINRKLYEETVPEGDPEGVLIADDVLLALMLLVGHWHENREIPQMSARHQSRLVFLLCWSLIVLFLCRRRDAGGQIT</sequence>
<dbReference type="Gene3D" id="1.10.3230.30">
    <property type="entry name" value="Phage gp6-like head-tail connector protein"/>
    <property type="match status" value="1"/>
</dbReference>
<accession>A0A376VKZ8</accession>
<dbReference type="AlphaFoldDB" id="A0A376VKZ8"/>
<evidence type="ECO:0000313" key="2">
    <source>
        <dbReference type="Proteomes" id="UP000254495"/>
    </source>
</evidence>
<dbReference type="InterPro" id="IPR006450">
    <property type="entry name" value="Phage_HK97_gp6-like"/>
</dbReference>